<dbReference type="CDD" id="cd04301">
    <property type="entry name" value="NAT_SF"/>
    <property type="match status" value="1"/>
</dbReference>
<dbReference type="InterPro" id="IPR016181">
    <property type="entry name" value="Acyl_CoA_acyltransferase"/>
</dbReference>
<dbReference type="Pfam" id="PF00583">
    <property type="entry name" value="Acetyltransf_1"/>
    <property type="match status" value="1"/>
</dbReference>
<dbReference type="InterPro" id="IPR051016">
    <property type="entry name" value="Diverse_Substrate_AcTransf"/>
</dbReference>
<dbReference type="InterPro" id="IPR000182">
    <property type="entry name" value="GNAT_dom"/>
</dbReference>
<dbReference type="FunFam" id="3.40.630.30:FF:000064">
    <property type="entry name" value="GNAT family acetyltransferase"/>
    <property type="match status" value="1"/>
</dbReference>
<dbReference type="PANTHER" id="PTHR10545:SF29">
    <property type="entry name" value="GH14572P-RELATED"/>
    <property type="match status" value="1"/>
</dbReference>
<keyword evidence="3" id="KW-0012">Acyltransferase</keyword>
<feature type="domain" description="N-acetyltransferase" evidence="4">
    <location>
        <begin position="8"/>
        <end position="168"/>
    </location>
</feature>
<dbReference type="SUPFAM" id="SSF55729">
    <property type="entry name" value="Acyl-CoA N-acyltransferases (Nat)"/>
    <property type="match status" value="1"/>
</dbReference>
<evidence type="ECO:0000256" key="3">
    <source>
        <dbReference type="ARBA" id="ARBA00023315"/>
    </source>
</evidence>
<evidence type="ECO:0000256" key="1">
    <source>
        <dbReference type="ARBA" id="ARBA00008694"/>
    </source>
</evidence>
<gene>
    <name evidence="5" type="ORF">F0L68_19480</name>
</gene>
<dbReference type="Gene3D" id="3.40.630.30">
    <property type="match status" value="1"/>
</dbReference>
<proteinExistence type="inferred from homology"/>
<evidence type="ECO:0000313" key="5">
    <source>
        <dbReference type="EMBL" id="KAA2260979.1"/>
    </source>
</evidence>
<keyword evidence="2 5" id="KW-0808">Transferase</keyword>
<dbReference type="GO" id="GO:0008080">
    <property type="term" value="F:N-acetyltransferase activity"/>
    <property type="evidence" value="ECO:0007669"/>
    <property type="project" value="TreeGrafter"/>
</dbReference>
<name>A0A5B2XD91_9PSEU</name>
<dbReference type="Proteomes" id="UP000323454">
    <property type="component" value="Unassembled WGS sequence"/>
</dbReference>
<keyword evidence="6" id="KW-1185">Reference proteome</keyword>
<sequence>MEDSLPDNGVRRVRESDVDAVVGLAHELAEYERAADECHLTADQLRAALFGPSPALFGHVAEVDGVVVGCALWFLNFSTWRGVHGIYLEDLFVRPTQRGAGLGRALLTALAQECVAKGYARLEWSVLNWNAPAIGFYKSLGAVPHDEWTVYRLTDDALADLGGGAPVDQAAAQARQDAGGRSL</sequence>
<organism evidence="5 6">
    <name type="scientific">Solihabitans fulvus</name>
    <dbReference type="NCBI Taxonomy" id="1892852"/>
    <lineage>
        <taxon>Bacteria</taxon>
        <taxon>Bacillati</taxon>
        <taxon>Actinomycetota</taxon>
        <taxon>Actinomycetes</taxon>
        <taxon>Pseudonocardiales</taxon>
        <taxon>Pseudonocardiaceae</taxon>
        <taxon>Solihabitans</taxon>
    </lineage>
</organism>
<evidence type="ECO:0000259" key="4">
    <source>
        <dbReference type="PROSITE" id="PS51186"/>
    </source>
</evidence>
<dbReference type="AlphaFoldDB" id="A0A5B2XD91"/>
<dbReference type="PANTHER" id="PTHR10545">
    <property type="entry name" value="DIAMINE N-ACETYLTRANSFERASE"/>
    <property type="match status" value="1"/>
</dbReference>
<evidence type="ECO:0000256" key="2">
    <source>
        <dbReference type="ARBA" id="ARBA00022679"/>
    </source>
</evidence>
<reference evidence="5 6" key="2">
    <citation type="submission" date="2019-09" db="EMBL/GenBank/DDBJ databases">
        <authorList>
            <person name="Jin C."/>
        </authorList>
    </citation>
    <scope>NUCLEOTIDE SEQUENCE [LARGE SCALE GENOMIC DNA]</scope>
    <source>
        <strain evidence="5 6">AN110305</strain>
    </source>
</reference>
<evidence type="ECO:0000313" key="6">
    <source>
        <dbReference type="Proteomes" id="UP000323454"/>
    </source>
</evidence>
<dbReference type="OrthoDB" id="9805924at2"/>
<dbReference type="PROSITE" id="PS51186">
    <property type="entry name" value="GNAT"/>
    <property type="match status" value="1"/>
</dbReference>
<comment type="caution">
    <text evidence="5">The sequence shown here is derived from an EMBL/GenBank/DDBJ whole genome shotgun (WGS) entry which is preliminary data.</text>
</comment>
<reference evidence="5 6" key="1">
    <citation type="submission" date="2019-09" db="EMBL/GenBank/DDBJ databases">
        <title>Goodfellowia gen. nov., a new genus of the Pseudonocardineae related to Actinoalloteichus, containing Goodfellowia coeruleoviolacea gen. nov., comb. nov. gen. nov., comb. nov.</title>
        <authorList>
            <person name="Labeda D."/>
        </authorList>
    </citation>
    <scope>NUCLEOTIDE SEQUENCE [LARGE SCALE GENOMIC DNA]</scope>
    <source>
        <strain evidence="5 6">AN110305</strain>
    </source>
</reference>
<protein>
    <submittedName>
        <fullName evidence="5">GNAT family N-acetyltransferase</fullName>
    </submittedName>
</protein>
<dbReference type="EMBL" id="VUOB01000033">
    <property type="protein sequence ID" value="KAA2260979.1"/>
    <property type="molecule type" value="Genomic_DNA"/>
</dbReference>
<comment type="similarity">
    <text evidence="1">Belongs to the acetyltransferase family.</text>
</comment>
<accession>A0A5B2XD91</accession>